<dbReference type="eggNOG" id="ENOG502TJ60">
    <property type="taxonomic scope" value="Eukaryota"/>
</dbReference>
<keyword evidence="1" id="KW-0732">Signal</keyword>
<name>A0A1I7U2P3_9PELO</name>
<protein>
    <submittedName>
        <fullName evidence="3">Transthyretin-like family protein</fullName>
    </submittedName>
</protein>
<dbReference type="PANTHER" id="PTHR21479:SF25">
    <property type="entry name" value="APYRASE-RELATED"/>
    <property type="match status" value="1"/>
</dbReference>
<feature type="signal peptide" evidence="1">
    <location>
        <begin position="1"/>
        <end position="18"/>
    </location>
</feature>
<dbReference type="Proteomes" id="UP000095282">
    <property type="component" value="Unplaced"/>
</dbReference>
<sequence>MIPLLLLLFLSFSIHVDSSDKWHFSGVLDCALESFRYHMVIYDKDHTSGDDPISHMSPSPSFKPHYYKAYAESDGDEFDSFGYELYATIIHNCNTPERRPYRKLTVDLGHWSIMDTTYYKVVNITMTNQGEQVPNEIIG</sequence>
<dbReference type="WBParaSite" id="Csp11.Scaffold629.g14241.t1">
    <property type="protein sequence ID" value="Csp11.Scaffold629.g14241.t1"/>
    <property type="gene ID" value="Csp11.Scaffold629.g14241"/>
</dbReference>
<accession>A0A1I7U2P3</accession>
<dbReference type="PANTHER" id="PTHR21479">
    <property type="match status" value="1"/>
</dbReference>
<dbReference type="AlphaFoldDB" id="A0A1I7U2P3"/>
<organism evidence="2 3">
    <name type="scientific">Caenorhabditis tropicalis</name>
    <dbReference type="NCBI Taxonomy" id="1561998"/>
    <lineage>
        <taxon>Eukaryota</taxon>
        <taxon>Metazoa</taxon>
        <taxon>Ecdysozoa</taxon>
        <taxon>Nematoda</taxon>
        <taxon>Chromadorea</taxon>
        <taxon>Rhabditida</taxon>
        <taxon>Rhabditina</taxon>
        <taxon>Rhabditomorpha</taxon>
        <taxon>Rhabditoidea</taxon>
        <taxon>Rhabditidae</taxon>
        <taxon>Peloderinae</taxon>
        <taxon>Caenorhabditis</taxon>
    </lineage>
</organism>
<evidence type="ECO:0000256" key="1">
    <source>
        <dbReference type="SAM" id="SignalP"/>
    </source>
</evidence>
<feature type="chain" id="PRO_5009308426" evidence="1">
    <location>
        <begin position="19"/>
        <end position="139"/>
    </location>
</feature>
<keyword evidence="2" id="KW-1185">Reference proteome</keyword>
<evidence type="ECO:0000313" key="2">
    <source>
        <dbReference type="Proteomes" id="UP000095282"/>
    </source>
</evidence>
<evidence type="ECO:0000313" key="3">
    <source>
        <dbReference type="WBParaSite" id="Csp11.Scaffold629.g14241.t1"/>
    </source>
</evidence>
<reference evidence="3" key="1">
    <citation type="submission" date="2016-11" db="UniProtKB">
        <authorList>
            <consortium name="WormBaseParasite"/>
        </authorList>
    </citation>
    <scope>IDENTIFICATION</scope>
</reference>
<proteinExistence type="predicted"/>